<evidence type="ECO:0000313" key="3">
    <source>
        <dbReference type="Proteomes" id="UP000003345"/>
    </source>
</evidence>
<evidence type="ECO:0000256" key="1">
    <source>
        <dbReference type="SAM" id="SignalP"/>
    </source>
</evidence>
<organism evidence="2 3">
    <name type="scientific">Haemophilus paraphrohaemolyticus HK411</name>
    <dbReference type="NCBI Taxonomy" id="1095743"/>
    <lineage>
        <taxon>Bacteria</taxon>
        <taxon>Pseudomonadati</taxon>
        <taxon>Pseudomonadota</taxon>
        <taxon>Gammaproteobacteria</taxon>
        <taxon>Pasteurellales</taxon>
        <taxon>Pasteurellaceae</taxon>
        <taxon>Haemophilus</taxon>
    </lineage>
</organism>
<gene>
    <name evidence="2" type="ORF">HMPREF1054_1957</name>
</gene>
<protein>
    <submittedName>
        <fullName evidence="2">Putative lipoprotein</fullName>
    </submittedName>
</protein>
<comment type="caution">
    <text evidence="2">The sequence shown here is derived from an EMBL/GenBank/DDBJ whole genome shotgun (WGS) entry which is preliminary data.</text>
</comment>
<accession>I2NI75</accession>
<dbReference type="RefSeq" id="WP_005708975.1">
    <property type="nucleotide sequence ID" value="NZ_AJMU01000054.1"/>
</dbReference>
<dbReference type="AlphaFoldDB" id="I2NI75"/>
<keyword evidence="2" id="KW-0449">Lipoprotein</keyword>
<dbReference type="PROSITE" id="PS51257">
    <property type="entry name" value="PROKAR_LIPOPROTEIN"/>
    <property type="match status" value="1"/>
</dbReference>
<dbReference type="eggNOG" id="ENOG50344BA">
    <property type="taxonomic scope" value="Bacteria"/>
</dbReference>
<name>I2NI75_9PAST</name>
<evidence type="ECO:0000313" key="2">
    <source>
        <dbReference type="EMBL" id="EIG25536.1"/>
    </source>
</evidence>
<dbReference type="Proteomes" id="UP000003345">
    <property type="component" value="Unassembled WGS sequence"/>
</dbReference>
<keyword evidence="1" id="KW-0732">Signal</keyword>
<dbReference type="OrthoDB" id="6903151at2"/>
<reference evidence="2 3" key="1">
    <citation type="submission" date="2012-04" db="EMBL/GenBank/DDBJ databases">
        <authorList>
            <person name="Harkins D.M."/>
            <person name="Madupu R."/>
            <person name="Durkin A.S."/>
            <person name="Torralba M."/>
            <person name="Methe B."/>
            <person name="Sutton G.G."/>
            <person name="Nelson K.E."/>
        </authorList>
    </citation>
    <scope>NUCLEOTIDE SEQUENCE [LARGE SCALE GENOMIC DNA]</scope>
    <source>
        <strain evidence="2 3">HK411</strain>
    </source>
</reference>
<dbReference type="PATRIC" id="fig|1095743.3.peg.1119"/>
<feature type="signal peptide" evidence="1">
    <location>
        <begin position="1"/>
        <end position="20"/>
    </location>
</feature>
<proteinExistence type="predicted"/>
<dbReference type="EMBL" id="AJMU01000054">
    <property type="protein sequence ID" value="EIG25536.1"/>
    <property type="molecule type" value="Genomic_DNA"/>
</dbReference>
<feature type="chain" id="PRO_5003662862" evidence="1">
    <location>
        <begin position="21"/>
        <end position="129"/>
    </location>
</feature>
<sequence length="129" mass="14152">MKKALVLLSGLLLAACGDKAITSEDLVSTMKASGVEINDVKDLKNDKFMVQGFKERFAFSIPEIAPKGGQAFICEKKEQCTPIFAYFDALKNLAGPYLYQSPNGRVVLQLNAGLTEETAKKLEQVISKY</sequence>